<dbReference type="GO" id="GO:0000179">
    <property type="term" value="F:rRNA (adenine-N6,N6-)-dimethyltransferase activity"/>
    <property type="evidence" value="ECO:0007669"/>
    <property type="project" value="UniProtKB-UniRule"/>
</dbReference>
<dbReference type="OrthoDB" id="74991at2759"/>
<evidence type="ECO:0000313" key="10">
    <source>
        <dbReference type="EMBL" id="SOV80931.1"/>
    </source>
</evidence>
<gene>
    <name evidence="10" type="ORF">PRG01_1253200</name>
</gene>
<dbReference type="InterPro" id="IPR023165">
    <property type="entry name" value="rRNA_Ade_diMease-like_C"/>
</dbReference>
<evidence type="ECO:0000256" key="1">
    <source>
        <dbReference type="ARBA" id="ARBA00022552"/>
    </source>
</evidence>
<feature type="binding site" evidence="6">
    <location>
        <position position="472"/>
    </location>
    <ligand>
        <name>S-adenosyl-L-methionine</name>
        <dbReference type="ChEBI" id="CHEBI:59789"/>
    </ligand>
</feature>
<dbReference type="PROSITE" id="PS51689">
    <property type="entry name" value="SAM_RNA_A_N6_MT"/>
    <property type="match status" value="1"/>
</dbReference>
<keyword evidence="1 7" id="KW-0698">rRNA processing</keyword>
<feature type="binding site" evidence="6">
    <location>
        <position position="407"/>
    </location>
    <ligand>
        <name>S-adenosyl-L-methionine</name>
        <dbReference type="ChEBI" id="CHEBI:59789"/>
    </ligand>
</feature>
<keyword evidence="2 6" id="KW-0489">Methyltransferase</keyword>
<dbReference type="Proteomes" id="UP000240500">
    <property type="component" value="Chromosome 12"/>
</dbReference>
<dbReference type="EC" id="2.1.1.-" evidence="7"/>
<dbReference type="Gene3D" id="3.40.50.150">
    <property type="entry name" value="Vaccinia Virus protein VP39"/>
    <property type="match status" value="1"/>
</dbReference>
<feature type="domain" description="Ribosomal RNA adenine methylase transferase N-terminal" evidence="9">
    <location>
        <begin position="372"/>
        <end position="557"/>
    </location>
</feature>
<comment type="similarity">
    <text evidence="6 7">Belongs to the class I-like SAM-binding methyltransferase superfamily. rRNA adenine N(6)-methyltransferase family.</text>
</comment>
<feature type="compositionally biased region" description="Basic residues" evidence="8">
    <location>
        <begin position="287"/>
        <end position="304"/>
    </location>
</feature>
<keyword evidence="5 6" id="KW-0694">RNA-binding</keyword>
<dbReference type="Gene3D" id="1.10.8.100">
    <property type="entry name" value="Ribosomal RNA adenine dimethylase-like, domain 2"/>
    <property type="match status" value="1"/>
</dbReference>
<reference evidence="10 11" key="1">
    <citation type="submission" date="2016-09" db="EMBL/GenBank/DDBJ databases">
        <authorList>
            <consortium name="Pathogen Informatics"/>
        </authorList>
    </citation>
    <scope>NUCLEOTIDE SEQUENCE [LARGE SCALE GENOMIC DNA]</scope>
</reference>
<sequence>MIYSSFKLPWALFFFLLVTLFKRNNVLSKRKRKTFVKNLKWYPQRIKHYYINHVVFPSNKRRIATFFVCLGSHGKKKNKTNYKFNIKSKLNVEGDNKKGDHQKNEDDHKKNGDDHKKNEDDHKKNEDDHKKNGDDHKKNEDDHKKNGDDHKKNGDDHKKNGDDHKKNEDDHKKNGDDHKKNGDDHKKNEYNNKTYNTEPIDDKNQFISRTFEGINIFPIKQNEKDQDYLKTKLPAREFKPKRSLGQNYLKDTNIIKKMISAIEYNVEHHLFQNKKRMNVRKEEDKKKKNKQTNKQNNKKKKKKNNNNNKKNNNNNENEELCDDIKKKQYVKDNVENNKKIDEQQKCCEESYNEDKEKNNYNCIDRISTQDIITKKEFNNDNIKEGENRNVQDLESLQNDGNGVIELGCGLGQISKYLFSKYKNMTGIEIDSRALSIISRTMPGFDFIHDDVLQINYKELSLNKKTKLTIIGNLPFYITSQILFCLLDFHKYIEQAIVTIQYEVGERIVAKPNQKNYSILSILFHLYTNPYLLFKIPSKAFYPVPKVQAAVMKIIFKNHETYYKHINCNLLFLKKILKYSFQQRRKKLKSSLKNLLIQYNIPKLPEQFIHLRPQQLYPHQFVELTNLLFPLQNYPFNPNIHTKVWRKKKHGD</sequence>
<feature type="compositionally biased region" description="Basic and acidic residues" evidence="8">
    <location>
        <begin position="92"/>
        <end position="190"/>
    </location>
</feature>
<feature type="region of interest" description="Disordered" evidence="8">
    <location>
        <begin position="92"/>
        <end position="201"/>
    </location>
</feature>
<dbReference type="SUPFAM" id="SSF53335">
    <property type="entry name" value="S-adenosyl-L-methionine-dependent methyltransferases"/>
    <property type="match status" value="1"/>
</dbReference>
<evidence type="ECO:0000256" key="6">
    <source>
        <dbReference type="PROSITE-ProRule" id="PRU01026"/>
    </source>
</evidence>
<feature type="compositionally biased region" description="Low complexity" evidence="8">
    <location>
        <begin position="305"/>
        <end position="315"/>
    </location>
</feature>
<dbReference type="NCBIfam" id="TIGR00755">
    <property type="entry name" value="ksgA"/>
    <property type="match status" value="1"/>
</dbReference>
<dbReference type="Pfam" id="PF00398">
    <property type="entry name" value="RrnaAD"/>
    <property type="match status" value="1"/>
</dbReference>
<evidence type="ECO:0000256" key="2">
    <source>
        <dbReference type="ARBA" id="ARBA00022603"/>
    </source>
</evidence>
<dbReference type="VEuPathDB" id="PlasmoDB:PRG01_1253200"/>
<evidence type="ECO:0000256" key="8">
    <source>
        <dbReference type="SAM" id="MobiDB-lite"/>
    </source>
</evidence>
<evidence type="ECO:0000256" key="5">
    <source>
        <dbReference type="ARBA" id="ARBA00022884"/>
    </source>
</evidence>
<dbReference type="AlphaFoldDB" id="A0A2P9DIW1"/>
<evidence type="ECO:0000256" key="3">
    <source>
        <dbReference type="ARBA" id="ARBA00022679"/>
    </source>
</evidence>
<evidence type="ECO:0000259" key="9">
    <source>
        <dbReference type="SMART" id="SM00650"/>
    </source>
</evidence>
<organism evidence="10 11">
    <name type="scientific">Plasmodium reichenowi</name>
    <dbReference type="NCBI Taxonomy" id="5854"/>
    <lineage>
        <taxon>Eukaryota</taxon>
        <taxon>Sar</taxon>
        <taxon>Alveolata</taxon>
        <taxon>Apicomplexa</taxon>
        <taxon>Aconoidasida</taxon>
        <taxon>Haemosporida</taxon>
        <taxon>Plasmodiidae</taxon>
        <taxon>Plasmodium</taxon>
        <taxon>Plasmodium (Laverania)</taxon>
    </lineage>
</organism>
<proteinExistence type="inferred from homology"/>
<evidence type="ECO:0000313" key="11">
    <source>
        <dbReference type="Proteomes" id="UP000240500"/>
    </source>
</evidence>
<evidence type="ECO:0000256" key="7">
    <source>
        <dbReference type="RuleBase" id="RU362106"/>
    </source>
</evidence>
<protein>
    <recommendedName>
        <fullName evidence="7">rRNA adenine N(6)-methyltransferase</fullName>
        <ecNumber evidence="7">2.1.1.-</ecNumber>
    </recommendedName>
</protein>
<evidence type="ECO:0000256" key="4">
    <source>
        <dbReference type="ARBA" id="ARBA00022691"/>
    </source>
</evidence>
<dbReference type="InterPro" id="IPR020596">
    <property type="entry name" value="rRNA_Ade_Mease_Trfase_CS"/>
</dbReference>
<comment type="caution">
    <text evidence="6">Lacks conserved residue(s) required for the propagation of feature annotation.</text>
</comment>
<dbReference type="InterPro" id="IPR020598">
    <property type="entry name" value="rRNA_Ade_methylase_Trfase_N"/>
</dbReference>
<keyword evidence="4 6" id="KW-0949">S-adenosyl-L-methionine</keyword>
<name>A0A2P9DIW1_PLARE</name>
<dbReference type="EMBL" id="LT969575">
    <property type="protein sequence ID" value="SOV80931.1"/>
    <property type="molecule type" value="Genomic_DNA"/>
</dbReference>
<feature type="binding site" evidence="6">
    <location>
        <position position="428"/>
    </location>
    <ligand>
        <name>S-adenosyl-L-methionine</name>
        <dbReference type="ChEBI" id="CHEBI:59789"/>
    </ligand>
</feature>
<feature type="binding site" evidence="6">
    <location>
        <position position="450"/>
    </location>
    <ligand>
        <name>S-adenosyl-L-methionine</name>
        <dbReference type="ChEBI" id="CHEBI:59789"/>
    </ligand>
</feature>
<dbReference type="InterPro" id="IPR029063">
    <property type="entry name" value="SAM-dependent_MTases_sf"/>
</dbReference>
<keyword evidence="3 6" id="KW-0808">Transferase</keyword>
<dbReference type="PROSITE" id="PS01131">
    <property type="entry name" value="RRNA_A_DIMETH"/>
    <property type="match status" value="1"/>
</dbReference>
<dbReference type="GO" id="GO:0003723">
    <property type="term" value="F:RNA binding"/>
    <property type="evidence" value="ECO:0007669"/>
    <property type="project" value="UniProtKB-UniRule"/>
</dbReference>
<dbReference type="VEuPathDB" id="PlasmoDB:PRCDC_1249300"/>
<feature type="region of interest" description="Disordered" evidence="8">
    <location>
        <begin position="273"/>
        <end position="321"/>
    </location>
</feature>
<dbReference type="PANTHER" id="PTHR11727:SF18">
    <property type="entry name" value="RRNA ADENINE N(6)-METHYLTRANSFERASE"/>
    <property type="match status" value="1"/>
</dbReference>
<dbReference type="PANTHER" id="PTHR11727">
    <property type="entry name" value="DIMETHYLADENOSINE TRANSFERASE"/>
    <property type="match status" value="1"/>
</dbReference>
<dbReference type="SMART" id="SM00650">
    <property type="entry name" value="rADc"/>
    <property type="match status" value="1"/>
</dbReference>
<feature type="binding site" evidence="6">
    <location>
        <position position="379"/>
    </location>
    <ligand>
        <name>S-adenosyl-L-methionine</name>
        <dbReference type="ChEBI" id="CHEBI:59789"/>
    </ligand>
</feature>
<dbReference type="InterPro" id="IPR011530">
    <property type="entry name" value="rRNA_adenine_dimethylase"/>
</dbReference>
<dbReference type="InterPro" id="IPR001737">
    <property type="entry name" value="KsgA/Erm"/>
</dbReference>
<accession>A0A2P9DIW1</accession>